<proteinExistence type="predicted"/>
<dbReference type="AlphaFoldDB" id="A0A0A9ET65"/>
<protein>
    <submittedName>
        <fullName evidence="1">Uncharacterized protein</fullName>
    </submittedName>
</protein>
<organism evidence="1">
    <name type="scientific">Arundo donax</name>
    <name type="common">Giant reed</name>
    <name type="synonym">Donax arundinaceus</name>
    <dbReference type="NCBI Taxonomy" id="35708"/>
    <lineage>
        <taxon>Eukaryota</taxon>
        <taxon>Viridiplantae</taxon>
        <taxon>Streptophyta</taxon>
        <taxon>Embryophyta</taxon>
        <taxon>Tracheophyta</taxon>
        <taxon>Spermatophyta</taxon>
        <taxon>Magnoliopsida</taxon>
        <taxon>Liliopsida</taxon>
        <taxon>Poales</taxon>
        <taxon>Poaceae</taxon>
        <taxon>PACMAD clade</taxon>
        <taxon>Arundinoideae</taxon>
        <taxon>Arundineae</taxon>
        <taxon>Arundo</taxon>
    </lineage>
</organism>
<name>A0A0A9ET65_ARUDO</name>
<sequence>MSQMMRYTSPKLYFSRI</sequence>
<reference evidence="1" key="2">
    <citation type="journal article" date="2015" name="Data Brief">
        <title>Shoot transcriptome of the giant reed, Arundo donax.</title>
        <authorList>
            <person name="Barrero R.A."/>
            <person name="Guerrero F.D."/>
            <person name="Moolhuijzen P."/>
            <person name="Goolsby J.A."/>
            <person name="Tidwell J."/>
            <person name="Bellgard S.E."/>
            <person name="Bellgard M.I."/>
        </authorList>
    </citation>
    <scope>NUCLEOTIDE SEQUENCE</scope>
    <source>
        <tissue evidence="1">Shoot tissue taken approximately 20 cm above the soil surface</tissue>
    </source>
</reference>
<dbReference type="EMBL" id="GBRH01198688">
    <property type="protein sequence ID" value="JAD99207.1"/>
    <property type="molecule type" value="Transcribed_RNA"/>
</dbReference>
<reference evidence="1" key="1">
    <citation type="submission" date="2014-09" db="EMBL/GenBank/DDBJ databases">
        <authorList>
            <person name="Magalhaes I.L.F."/>
            <person name="Oliveira U."/>
            <person name="Santos F.R."/>
            <person name="Vidigal T.H.D.A."/>
            <person name="Brescovit A.D."/>
            <person name="Santos A.J."/>
        </authorList>
    </citation>
    <scope>NUCLEOTIDE SEQUENCE</scope>
    <source>
        <tissue evidence="1">Shoot tissue taken approximately 20 cm above the soil surface</tissue>
    </source>
</reference>
<evidence type="ECO:0000313" key="1">
    <source>
        <dbReference type="EMBL" id="JAD99207.1"/>
    </source>
</evidence>
<accession>A0A0A9ET65</accession>